<dbReference type="AlphaFoldDB" id="A0A9P6W763"/>
<evidence type="ECO:0000256" key="2">
    <source>
        <dbReference type="ARBA" id="ARBA00022729"/>
    </source>
</evidence>
<comment type="caution">
    <text evidence="4">The sequence shown here is derived from an EMBL/GenBank/DDBJ whole genome shotgun (WGS) entry which is preliminary data.</text>
</comment>
<dbReference type="PROSITE" id="PS00929">
    <property type="entry name" value="PIR_REPEAT_1"/>
    <property type="match status" value="1"/>
</dbReference>
<dbReference type="InterPro" id="IPR000420">
    <property type="entry name" value="Yeast_PIR_rpt"/>
</dbReference>
<dbReference type="GO" id="GO:0005199">
    <property type="term" value="F:structural constituent of cell wall"/>
    <property type="evidence" value="ECO:0007669"/>
    <property type="project" value="InterPro"/>
</dbReference>
<feature type="signal peptide" evidence="3">
    <location>
        <begin position="1"/>
        <end position="20"/>
    </location>
</feature>
<accession>A0A9P6W763</accession>
<evidence type="ECO:0000313" key="5">
    <source>
        <dbReference type="Proteomes" id="UP000750334"/>
    </source>
</evidence>
<proteinExistence type="predicted"/>
<dbReference type="PROSITE" id="PS50256">
    <property type="entry name" value="PIR_REPEAT_2"/>
    <property type="match status" value="1"/>
</dbReference>
<keyword evidence="2 3" id="KW-0732">Signal</keyword>
<evidence type="ECO:0000256" key="3">
    <source>
        <dbReference type="SAM" id="SignalP"/>
    </source>
</evidence>
<keyword evidence="5" id="KW-1185">Reference proteome</keyword>
<dbReference type="Proteomes" id="UP000750334">
    <property type="component" value="Unassembled WGS sequence"/>
</dbReference>
<evidence type="ECO:0000313" key="4">
    <source>
        <dbReference type="EMBL" id="KAG0665797.1"/>
    </source>
</evidence>
<dbReference type="Pfam" id="PF00399">
    <property type="entry name" value="PIR"/>
    <property type="match status" value="1"/>
</dbReference>
<reference evidence="4 5" key="1">
    <citation type="submission" date="2020-11" db="EMBL/GenBank/DDBJ databases">
        <title>Kefir isolates.</title>
        <authorList>
            <person name="Marcisauskas S."/>
            <person name="Kim Y."/>
            <person name="Blasche S."/>
        </authorList>
    </citation>
    <scope>NUCLEOTIDE SEQUENCE [LARGE SCALE GENOMIC DNA]</scope>
    <source>
        <strain evidence="4 5">OG2</strain>
    </source>
</reference>
<organism evidence="4 5">
    <name type="scientific">Maudiozyma exigua</name>
    <name type="common">Yeast</name>
    <name type="synonym">Kazachstania exigua</name>
    <dbReference type="NCBI Taxonomy" id="34358"/>
    <lineage>
        <taxon>Eukaryota</taxon>
        <taxon>Fungi</taxon>
        <taxon>Dikarya</taxon>
        <taxon>Ascomycota</taxon>
        <taxon>Saccharomycotina</taxon>
        <taxon>Saccharomycetes</taxon>
        <taxon>Saccharomycetales</taxon>
        <taxon>Saccharomycetaceae</taxon>
        <taxon>Maudiozyma</taxon>
    </lineage>
</organism>
<dbReference type="EMBL" id="PUHR01000109">
    <property type="protein sequence ID" value="KAG0665797.1"/>
    <property type="molecule type" value="Genomic_DNA"/>
</dbReference>
<evidence type="ECO:0000256" key="1">
    <source>
        <dbReference type="ARBA" id="ARBA00004196"/>
    </source>
</evidence>
<gene>
    <name evidence="4" type="ORF">C6P45_000337</name>
</gene>
<feature type="chain" id="PRO_5040144198" evidence="3">
    <location>
        <begin position="21"/>
        <end position="108"/>
    </location>
</feature>
<comment type="subcellular location">
    <subcellularLocation>
        <location evidence="1">Cell envelope</location>
    </subcellularLocation>
</comment>
<protein>
    <submittedName>
        <fullName evidence="4">Uncharacterized protein</fullName>
    </submittedName>
</protein>
<sequence>MQFSTVTIVSLFALAKFAAAENKAAAISQITDGQIQATVATEVKSASATASVAKTASASNEKTTVKTATNTVKETATATATVHQQSTNGAAKQVVGLGAVAAAAALLL</sequence>
<name>A0A9P6W763_MAUEX</name>